<sequence length="377" mass="41645">MSPDLSTFSFSFESLFIYTTLQSVTSHSSQLFVPVLYTVVLTIVLCPLVLGCVIVISLATAKPVTHPSLGELDFVEGSRFAALKDYAKELYPIDLYGPGKSIRLTKGRVQCWLIGPKEGRKVVLIHGLTRPSLVWKHITGDLVNAGFRVLIYDLYGRGYSEGPDAKFTLYDTDLYVTQLALLMQAIGWHKAQLVGGIAAAFASKLPWLVDSNVVLIGSAGVMENVSVGPIDYTLGSVSVQRLYHSRFGKFLSMPSLPLPIPSTLSYSEQERKRLKSFFKLQIALLPGYYSAIISSVRLGPVIGLEKEFEQLGKIRSINIQLIWGTKDTIVPFKYADKIKVLIPRAKMTTVENAGHVSDLFINHKPQVTKSLIDFLGS</sequence>
<dbReference type="Proteomes" id="UP000602905">
    <property type="component" value="Unassembled WGS sequence"/>
</dbReference>
<keyword evidence="1" id="KW-0812">Transmembrane</keyword>
<feature type="non-terminal residue" evidence="3">
    <location>
        <position position="377"/>
    </location>
</feature>
<evidence type="ECO:0000313" key="3">
    <source>
        <dbReference type="EMBL" id="KAF8705884.1"/>
    </source>
</evidence>
<dbReference type="Gene3D" id="3.40.50.1820">
    <property type="entry name" value="alpha/beta hydrolase"/>
    <property type="match status" value="1"/>
</dbReference>
<name>A0A8H7HPZ5_9AGAM</name>
<organism evidence="3 4">
    <name type="scientific">Rhizoctonia solani</name>
    <dbReference type="NCBI Taxonomy" id="456999"/>
    <lineage>
        <taxon>Eukaryota</taxon>
        <taxon>Fungi</taxon>
        <taxon>Dikarya</taxon>
        <taxon>Basidiomycota</taxon>
        <taxon>Agaricomycotina</taxon>
        <taxon>Agaricomycetes</taxon>
        <taxon>Cantharellales</taxon>
        <taxon>Ceratobasidiaceae</taxon>
        <taxon>Rhizoctonia</taxon>
    </lineage>
</organism>
<dbReference type="SUPFAM" id="SSF53474">
    <property type="entry name" value="alpha/beta-Hydrolases"/>
    <property type="match status" value="1"/>
</dbReference>
<gene>
    <name evidence="3" type="ORF">RHS03_04945</name>
</gene>
<accession>A0A8H7HPZ5</accession>
<keyword evidence="1" id="KW-1133">Transmembrane helix</keyword>
<proteinExistence type="predicted"/>
<evidence type="ECO:0000256" key="1">
    <source>
        <dbReference type="SAM" id="Phobius"/>
    </source>
</evidence>
<dbReference type="GO" id="GO:0046464">
    <property type="term" value="P:acylglycerol catabolic process"/>
    <property type="evidence" value="ECO:0007669"/>
    <property type="project" value="TreeGrafter"/>
</dbReference>
<dbReference type="AlphaFoldDB" id="A0A8H7HPZ5"/>
<dbReference type="InterPro" id="IPR029058">
    <property type="entry name" value="AB_hydrolase_fold"/>
</dbReference>
<dbReference type="InterPro" id="IPR000073">
    <property type="entry name" value="AB_hydrolase_1"/>
</dbReference>
<dbReference type="GO" id="GO:0047372">
    <property type="term" value="F:monoacylglycerol lipase activity"/>
    <property type="evidence" value="ECO:0007669"/>
    <property type="project" value="TreeGrafter"/>
</dbReference>
<reference evidence="3" key="1">
    <citation type="submission" date="2020-09" db="EMBL/GenBank/DDBJ databases">
        <title>Comparative genome analyses of four rice-infecting Rhizoctonia solani isolates reveal extensive enrichment of homogalacturonan modification genes.</title>
        <authorList>
            <person name="Lee D.-Y."/>
            <person name="Jeon J."/>
            <person name="Kim K.-T."/>
            <person name="Cheong K."/>
            <person name="Song H."/>
            <person name="Choi G."/>
            <person name="Ko J."/>
            <person name="Opiyo S.O."/>
            <person name="Zuo S."/>
            <person name="Madhav S."/>
            <person name="Lee Y.-H."/>
            <person name="Wang G.-L."/>
        </authorList>
    </citation>
    <scope>NUCLEOTIDE SEQUENCE</scope>
    <source>
        <strain evidence="3">AG1-IA WGL</strain>
    </source>
</reference>
<comment type="caution">
    <text evidence="3">The sequence shown here is derived from an EMBL/GenBank/DDBJ whole genome shotgun (WGS) entry which is preliminary data.</text>
</comment>
<dbReference type="GO" id="GO:0016020">
    <property type="term" value="C:membrane"/>
    <property type="evidence" value="ECO:0007669"/>
    <property type="project" value="TreeGrafter"/>
</dbReference>
<keyword evidence="3" id="KW-0378">Hydrolase</keyword>
<feature type="transmembrane region" description="Helical" evidence="1">
    <location>
        <begin position="35"/>
        <end position="59"/>
    </location>
</feature>
<dbReference type="OrthoDB" id="408373at2759"/>
<dbReference type="EMBL" id="JACYCD010000052">
    <property type="protein sequence ID" value="KAF8705884.1"/>
    <property type="molecule type" value="Genomic_DNA"/>
</dbReference>
<dbReference type="Pfam" id="PF00561">
    <property type="entry name" value="Abhydrolase_1"/>
    <property type="match status" value="1"/>
</dbReference>
<dbReference type="PANTHER" id="PTHR43798">
    <property type="entry name" value="MONOACYLGLYCEROL LIPASE"/>
    <property type="match status" value="1"/>
</dbReference>
<evidence type="ECO:0000259" key="2">
    <source>
        <dbReference type="Pfam" id="PF00561"/>
    </source>
</evidence>
<feature type="domain" description="AB hydrolase-1" evidence="2">
    <location>
        <begin position="122"/>
        <end position="356"/>
    </location>
</feature>
<dbReference type="InterPro" id="IPR050266">
    <property type="entry name" value="AB_hydrolase_sf"/>
</dbReference>
<evidence type="ECO:0000313" key="4">
    <source>
        <dbReference type="Proteomes" id="UP000602905"/>
    </source>
</evidence>
<protein>
    <submittedName>
        <fullName evidence="3">Alpha beta-hydrolase</fullName>
    </submittedName>
</protein>
<dbReference type="PANTHER" id="PTHR43798:SF33">
    <property type="entry name" value="HYDROLASE, PUTATIVE (AFU_ORTHOLOGUE AFUA_2G14860)-RELATED"/>
    <property type="match status" value="1"/>
</dbReference>
<keyword evidence="1" id="KW-0472">Membrane</keyword>